<evidence type="ECO:0000313" key="2">
    <source>
        <dbReference type="EMBL" id="MED6195738.1"/>
    </source>
</evidence>
<keyword evidence="3" id="KW-1185">Reference proteome</keyword>
<organism evidence="2 3">
    <name type="scientific">Stylosanthes scabra</name>
    <dbReference type="NCBI Taxonomy" id="79078"/>
    <lineage>
        <taxon>Eukaryota</taxon>
        <taxon>Viridiplantae</taxon>
        <taxon>Streptophyta</taxon>
        <taxon>Embryophyta</taxon>
        <taxon>Tracheophyta</taxon>
        <taxon>Spermatophyta</taxon>
        <taxon>Magnoliopsida</taxon>
        <taxon>eudicotyledons</taxon>
        <taxon>Gunneridae</taxon>
        <taxon>Pentapetalae</taxon>
        <taxon>rosids</taxon>
        <taxon>fabids</taxon>
        <taxon>Fabales</taxon>
        <taxon>Fabaceae</taxon>
        <taxon>Papilionoideae</taxon>
        <taxon>50 kb inversion clade</taxon>
        <taxon>dalbergioids sensu lato</taxon>
        <taxon>Dalbergieae</taxon>
        <taxon>Pterocarpus clade</taxon>
        <taxon>Stylosanthes</taxon>
    </lineage>
</organism>
<feature type="region of interest" description="Disordered" evidence="1">
    <location>
        <begin position="43"/>
        <end position="67"/>
    </location>
</feature>
<name>A0ABU6XG68_9FABA</name>
<comment type="caution">
    <text evidence="2">The sequence shown here is derived from an EMBL/GenBank/DDBJ whole genome shotgun (WGS) entry which is preliminary data.</text>
</comment>
<protein>
    <submittedName>
        <fullName evidence="2">Uncharacterized protein</fullName>
    </submittedName>
</protein>
<gene>
    <name evidence="2" type="ORF">PIB30_040917</name>
</gene>
<proteinExistence type="predicted"/>
<reference evidence="2 3" key="1">
    <citation type="journal article" date="2023" name="Plants (Basel)">
        <title>Bridging the Gap: Combining Genomics and Transcriptomics Approaches to Understand Stylosanthes scabra, an Orphan Legume from the Brazilian Caatinga.</title>
        <authorList>
            <person name="Ferreira-Neto J.R.C."/>
            <person name="da Silva M.D."/>
            <person name="Binneck E."/>
            <person name="de Melo N.F."/>
            <person name="da Silva R.H."/>
            <person name="de Melo A.L.T.M."/>
            <person name="Pandolfi V."/>
            <person name="Bustamante F.O."/>
            <person name="Brasileiro-Vidal A.C."/>
            <person name="Benko-Iseppon A.M."/>
        </authorList>
    </citation>
    <scope>NUCLEOTIDE SEQUENCE [LARGE SCALE GENOMIC DNA]</scope>
    <source>
        <tissue evidence="2">Leaves</tissue>
    </source>
</reference>
<accession>A0ABU6XG68</accession>
<evidence type="ECO:0000256" key="1">
    <source>
        <dbReference type="SAM" id="MobiDB-lite"/>
    </source>
</evidence>
<dbReference type="EMBL" id="JASCZI010211672">
    <property type="protein sequence ID" value="MED6195738.1"/>
    <property type="molecule type" value="Genomic_DNA"/>
</dbReference>
<dbReference type="PANTHER" id="PTHR37258:SF1">
    <property type="entry name" value="FANTOM PROTEIN"/>
    <property type="match status" value="1"/>
</dbReference>
<dbReference type="Proteomes" id="UP001341840">
    <property type="component" value="Unassembled WGS sequence"/>
</dbReference>
<sequence length="255" mass="27935">MLCSAPTTKSGSTWLDRLRSSKGIPTGDGLDLDSFLLAAAHHSPHSLQARPDTIPARPRPTEDHHEPPSMTAVLAELFNMGATLTQTLPPKKCPRKQTHPKFFLANSSPTTAAAATTTAAAATSVRATNSLRANVALGEVAVVEEEALDRGDDEDNELMKGFTKSEVTMIDTSLPGWKVDKLVFRKNNIWKVRERKHKSKFLAKKKKTSDVNGIGISKDNAVNMKVEKPMKDTQKDMLDIISKRGFLKNYGKTSL</sequence>
<evidence type="ECO:0000313" key="3">
    <source>
        <dbReference type="Proteomes" id="UP001341840"/>
    </source>
</evidence>
<dbReference type="PANTHER" id="PTHR37258">
    <property type="entry name" value="FANTOM PROTEIN"/>
    <property type="match status" value="1"/>
</dbReference>